<dbReference type="InterPro" id="IPR036457">
    <property type="entry name" value="PPM-type-like_dom_sf"/>
</dbReference>
<proteinExistence type="predicted"/>
<dbReference type="InterPro" id="IPR001932">
    <property type="entry name" value="PPM-type_phosphatase-like_dom"/>
</dbReference>
<feature type="compositionally biased region" description="Basic and acidic residues" evidence="1">
    <location>
        <begin position="338"/>
        <end position="351"/>
    </location>
</feature>
<dbReference type="OrthoDB" id="9801841at2"/>
<feature type="compositionally biased region" description="Basic residues" evidence="1">
    <location>
        <begin position="314"/>
        <end position="323"/>
    </location>
</feature>
<evidence type="ECO:0000313" key="4">
    <source>
        <dbReference type="Proteomes" id="UP000243205"/>
    </source>
</evidence>
<dbReference type="Proteomes" id="UP000243205">
    <property type="component" value="Unassembled WGS sequence"/>
</dbReference>
<feature type="region of interest" description="Disordered" evidence="1">
    <location>
        <begin position="304"/>
        <end position="351"/>
    </location>
</feature>
<dbReference type="Gene3D" id="3.60.40.10">
    <property type="entry name" value="PPM-type phosphatase domain"/>
    <property type="match status" value="1"/>
</dbReference>
<evidence type="ECO:0000313" key="3">
    <source>
        <dbReference type="EMBL" id="SDE49401.1"/>
    </source>
</evidence>
<dbReference type="SUPFAM" id="SSF81606">
    <property type="entry name" value="PP2C-like"/>
    <property type="match status" value="1"/>
</dbReference>
<dbReference type="RefSeq" id="WP_092079399.1">
    <property type="nucleotide sequence ID" value="NZ_FNAQ01000013.1"/>
</dbReference>
<evidence type="ECO:0000256" key="1">
    <source>
        <dbReference type="SAM" id="MobiDB-lite"/>
    </source>
</evidence>
<accession>A0A1G7DCY6</accession>
<organism evidence="3 4">
    <name type="scientific">Desulfuromonas thiophila</name>
    <dbReference type="NCBI Taxonomy" id="57664"/>
    <lineage>
        <taxon>Bacteria</taxon>
        <taxon>Pseudomonadati</taxon>
        <taxon>Thermodesulfobacteriota</taxon>
        <taxon>Desulfuromonadia</taxon>
        <taxon>Desulfuromonadales</taxon>
        <taxon>Desulfuromonadaceae</taxon>
        <taxon>Desulfuromonas</taxon>
    </lineage>
</organism>
<dbReference type="PROSITE" id="PS51746">
    <property type="entry name" value="PPM_2"/>
    <property type="match status" value="1"/>
</dbReference>
<dbReference type="EMBL" id="FNAQ01000013">
    <property type="protein sequence ID" value="SDE49401.1"/>
    <property type="molecule type" value="Genomic_DNA"/>
</dbReference>
<sequence length="351" mass="38253">MLNDRLIRWFSRPTAESGGNLVAEMPVFLTTDVGLVREENQDRVAMMRVHAVSKPFVVLALVDGMGGMRNGSECAVRAMSAFLYSIIRYRQLAPAKRLEAAAHKANEAVYEYSKGAGGATLSTLLVGCDHPAMTLNVGDSRIYATVADNNEIKVSRLTVDDSLEEAVGGQGKELLQFIGMGKGLKAHIDSVPDNAKRLLVTSDGVHFIRQESLSDVLINAKTLPEIASNLVTLAKWGGAPDNASLAVTQLPELIQSLSGSQDTGVEVWDSFSALHVMWLKPDQAALPPAEGGWEKAEKLEIVEEKKAPEEKPVKKPRKPRGKKKETPKEEAPQLTFEIDSKVNPKEEDSEK</sequence>
<keyword evidence="4" id="KW-1185">Reference proteome</keyword>
<feature type="compositionally biased region" description="Basic and acidic residues" evidence="1">
    <location>
        <begin position="304"/>
        <end position="313"/>
    </location>
</feature>
<dbReference type="STRING" id="57664.SAMN05661003_11324"/>
<dbReference type="AlphaFoldDB" id="A0A1G7DCY6"/>
<gene>
    <name evidence="3" type="ORF">SAMN05661003_11324</name>
</gene>
<protein>
    <submittedName>
        <fullName evidence="3">Serine/threonine protein phosphatase PrpC</fullName>
    </submittedName>
</protein>
<name>A0A1G7DCY6_9BACT</name>
<evidence type="ECO:0000259" key="2">
    <source>
        <dbReference type="PROSITE" id="PS51746"/>
    </source>
</evidence>
<dbReference type="SMART" id="SM00332">
    <property type="entry name" value="PP2Cc"/>
    <property type="match status" value="1"/>
</dbReference>
<feature type="domain" description="PPM-type phosphatase" evidence="2">
    <location>
        <begin position="26"/>
        <end position="250"/>
    </location>
</feature>
<reference evidence="4" key="1">
    <citation type="submission" date="2016-10" db="EMBL/GenBank/DDBJ databases">
        <authorList>
            <person name="Varghese N."/>
            <person name="Submissions S."/>
        </authorList>
    </citation>
    <scope>NUCLEOTIDE SEQUENCE [LARGE SCALE GENOMIC DNA]</scope>
    <source>
        <strain evidence="4">DSM 8987</strain>
    </source>
</reference>